<dbReference type="Gene3D" id="3.30.300.30">
    <property type="match status" value="1"/>
</dbReference>
<evidence type="ECO:0000256" key="1">
    <source>
        <dbReference type="SAM" id="Coils"/>
    </source>
</evidence>
<proteinExistence type="predicted"/>
<dbReference type="EMBL" id="JAAGRN010000009">
    <property type="protein sequence ID" value="NDY84096.1"/>
    <property type="molecule type" value="Genomic_DNA"/>
</dbReference>
<evidence type="ECO:0000256" key="2">
    <source>
        <dbReference type="SAM" id="MobiDB-lite"/>
    </source>
</evidence>
<name>A0A6B2R004_9BURK</name>
<organism evidence="4">
    <name type="scientific">Sheuella amnicola</name>
    <dbReference type="NCBI Taxonomy" id="2707330"/>
    <lineage>
        <taxon>Bacteria</taxon>
        <taxon>Pseudomonadati</taxon>
        <taxon>Pseudomonadota</taxon>
        <taxon>Betaproteobacteria</taxon>
        <taxon>Burkholderiales</taxon>
        <taxon>Alcaligenaceae</taxon>
        <taxon>Sheuella</taxon>
    </lineage>
</organism>
<dbReference type="GO" id="GO:0016874">
    <property type="term" value="F:ligase activity"/>
    <property type="evidence" value="ECO:0007669"/>
    <property type="project" value="UniProtKB-KW"/>
</dbReference>
<dbReference type="InterPro" id="IPR000873">
    <property type="entry name" value="AMP-dep_synth/lig_dom"/>
</dbReference>
<feature type="domain" description="AMP-dependent synthetase/ligase" evidence="3">
    <location>
        <begin position="117"/>
        <end position="274"/>
    </location>
</feature>
<keyword evidence="4" id="KW-0436">Ligase</keyword>
<feature type="coiled-coil region" evidence="1">
    <location>
        <begin position="368"/>
        <end position="395"/>
    </location>
</feature>
<keyword evidence="1" id="KW-0175">Coiled coil</keyword>
<dbReference type="SUPFAM" id="SSF56801">
    <property type="entry name" value="Acetyl-CoA synthetase-like"/>
    <property type="match status" value="1"/>
</dbReference>
<sequence>MNLDQLEIRTHEEREKSLLQKLATQVQYAKDHTEYFGRIFKNIDPKSINTRESLATLPITRKSELSAEQKKSPPFGGMNSTPIHKLKRIFQSPGPIHEPQGNHVDGFRLARALRAAGFQAGDLVHNTFSYHFTPGAWMLEGGAHALGCCVFPAGIGQTELQAQTIHHLKPNAYTGTPSFLKIILEKADEMGLDCSSIVKAVVTGEALTPSMRAWFKARNIIVTSTYATADVGLIAYESPKLANGMIIDEEIILEIVEPNGTKPMPIGEVGEVVITIFDQDYPLIRFGTGDLSAIDPESLSTPSPCGRNNLRIKGWLGRADQTTKIKGMFVHPGQVQEIIKKHPEINKARVVVSGNIGEETMTLRCELKEEIKQDLNALQEAIIQSTREVTKLRAKVTFEDVNSLPSDGKLIEDARTYA</sequence>
<feature type="compositionally biased region" description="Basic and acidic residues" evidence="2">
    <location>
        <begin position="61"/>
        <end position="71"/>
    </location>
</feature>
<dbReference type="InterPro" id="IPR042099">
    <property type="entry name" value="ANL_N_sf"/>
</dbReference>
<feature type="region of interest" description="Disordered" evidence="2">
    <location>
        <begin position="61"/>
        <end position="82"/>
    </location>
</feature>
<evidence type="ECO:0000259" key="3">
    <source>
        <dbReference type="Pfam" id="PF00501"/>
    </source>
</evidence>
<dbReference type="RefSeq" id="WP_163655910.1">
    <property type="nucleotide sequence ID" value="NZ_JAAGRN010000009.1"/>
</dbReference>
<accession>A0A6B2R004</accession>
<dbReference type="InterPro" id="IPR045851">
    <property type="entry name" value="AMP-bd_C_sf"/>
</dbReference>
<dbReference type="PANTHER" id="PTHR43845">
    <property type="entry name" value="BLR5969 PROTEIN"/>
    <property type="match status" value="1"/>
</dbReference>
<dbReference type="Gene3D" id="3.40.50.12780">
    <property type="entry name" value="N-terminal domain of ligase-like"/>
    <property type="match status" value="1"/>
</dbReference>
<dbReference type="PANTHER" id="PTHR43845:SF1">
    <property type="entry name" value="BLR5969 PROTEIN"/>
    <property type="match status" value="1"/>
</dbReference>
<gene>
    <name evidence="4" type="ORF">G3I67_12740</name>
</gene>
<comment type="caution">
    <text evidence="4">The sequence shown here is derived from an EMBL/GenBank/DDBJ whole genome shotgun (WGS) entry which is preliminary data.</text>
</comment>
<protein>
    <submittedName>
        <fullName evidence="4">Phenylacetate--CoA ligase</fullName>
    </submittedName>
</protein>
<dbReference type="Pfam" id="PF00501">
    <property type="entry name" value="AMP-binding"/>
    <property type="match status" value="1"/>
</dbReference>
<evidence type="ECO:0000313" key="4">
    <source>
        <dbReference type="EMBL" id="NDY84096.1"/>
    </source>
</evidence>
<dbReference type="AlphaFoldDB" id="A0A6B2R004"/>
<reference evidence="4" key="1">
    <citation type="submission" date="2020-02" db="EMBL/GenBank/DDBJ databases">
        <authorList>
            <person name="Chen W.-M."/>
        </authorList>
    </citation>
    <scope>NUCLEOTIDE SEQUENCE</scope>
    <source>
        <strain evidence="4">NBD-18</strain>
    </source>
</reference>